<reference evidence="1" key="2">
    <citation type="journal article" date="2022" name="New Phytol.">
        <title>Evolutionary transition to the ectomycorrhizal habit in the genomes of a hyperdiverse lineage of mushroom-forming fungi.</title>
        <authorList>
            <person name="Looney B."/>
            <person name="Miyauchi S."/>
            <person name="Morin E."/>
            <person name="Drula E."/>
            <person name="Courty P.E."/>
            <person name="Kohler A."/>
            <person name="Kuo A."/>
            <person name="LaButti K."/>
            <person name="Pangilinan J."/>
            <person name="Lipzen A."/>
            <person name="Riley R."/>
            <person name="Andreopoulos W."/>
            <person name="He G."/>
            <person name="Johnson J."/>
            <person name="Nolan M."/>
            <person name="Tritt A."/>
            <person name="Barry K.W."/>
            <person name="Grigoriev I.V."/>
            <person name="Nagy L.G."/>
            <person name="Hibbett D."/>
            <person name="Henrissat B."/>
            <person name="Matheny P.B."/>
            <person name="Labbe J."/>
            <person name="Martin F.M."/>
        </authorList>
    </citation>
    <scope>NUCLEOTIDE SEQUENCE</scope>
    <source>
        <strain evidence="1">FP105234-sp</strain>
    </source>
</reference>
<comment type="caution">
    <text evidence="1">The sequence shown here is derived from an EMBL/GenBank/DDBJ whole genome shotgun (WGS) entry which is preliminary data.</text>
</comment>
<protein>
    <submittedName>
        <fullName evidence="1">Uncharacterized protein</fullName>
    </submittedName>
</protein>
<dbReference type="Proteomes" id="UP000814033">
    <property type="component" value="Unassembled WGS sequence"/>
</dbReference>
<accession>A0ACB8RG02</accession>
<keyword evidence="2" id="KW-1185">Reference proteome</keyword>
<reference evidence="1" key="1">
    <citation type="submission" date="2021-02" db="EMBL/GenBank/DDBJ databases">
        <authorList>
            <consortium name="DOE Joint Genome Institute"/>
            <person name="Ahrendt S."/>
            <person name="Looney B.P."/>
            <person name="Miyauchi S."/>
            <person name="Morin E."/>
            <person name="Drula E."/>
            <person name="Courty P.E."/>
            <person name="Chicoki N."/>
            <person name="Fauchery L."/>
            <person name="Kohler A."/>
            <person name="Kuo A."/>
            <person name="Labutti K."/>
            <person name="Pangilinan J."/>
            <person name="Lipzen A."/>
            <person name="Riley R."/>
            <person name="Andreopoulos W."/>
            <person name="He G."/>
            <person name="Johnson J."/>
            <person name="Barry K.W."/>
            <person name="Grigoriev I.V."/>
            <person name="Nagy L."/>
            <person name="Hibbett D."/>
            <person name="Henrissat B."/>
            <person name="Matheny P.B."/>
            <person name="Labbe J."/>
            <person name="Martin F."/>
        </authorList>
    </citation>
    <scope>NUCLEOTIDE SEQUENCE</scope>
    <source>
        <strain evidence="1">FP105234-sp</strain>
    </source>
</reference>
<dbReference type="EMBL" id="MU276035">
    <property type="protein sequence ID" value="KAI0043054.1"/>
    <property type="molecule type" value="Genomic_DNA"/>
</dbReference>
<organism evidence="1 2">
    <name type="scientific">Auriscalpium vulgare</name>
    <dbReference type="NCBI Taxonomy" id="40419"/>
    <lineage>
        <taxon>Eukaryota</taxon>
        <taxon>Fungi</taxon>
        <taxon>Dikarya</taxon>
        <taxon>Basidiomycota</taxon>
        <taxon>Agaricomycotina</taxon>
        <taxon>Agaricomycetes</taxon>
        <taxon>Russulales</taxon>
        <taxon>Auriscalpiaceae</taxon>
        <taxon>Auriscalpium</taxon>
    </lineage>
</organism>
<evidence type="ECO:0000313" key="1">
    <source>
        <dbReference type="EMBL" id="KAI0043054.1"/>
    </source>
</evidence>
<sequence>MSAFKLESTPAFINSLIPSDLQTPGEHISGHPLARHVTENVPPVRGATRASQHSQASRPDSLHTATVIVNDYLEQHLLDAEGRLHSHIRHPDAAQAIMDRLNEEDHATEDSLVPNEVLDEFLDASLDLQDVRDRGTAAGPMRYAATPAIARRTLYLLFVYDASVQEMLALENENAAALWRMDPDGAFTGRLQSAATFGDILTTFTLIQSRLSGARAILSKRLQLHKGEALRRPRTSRAPRCQVATAIKPSRAASPAQLVPFSAQATAALAILSPRTSYVNPLPAELQPLQEQRAHASPLCLKSKADVPHLTERPGDSLMFPANKFVKNWTTPRKRLSDTTDAIDLSPSTEALSLATRLTRPSPPSSSPPPSVPLHARGPVLFATPHSVMDLHGQPILTTIPVNGDEVAAYLSDEWLTSSDVPYSLAAWETRAPAPAPFIANASTLPAPPLVQLNTLLHVYHWHSMRDHVASTLELRPPHEWESGKAAWWRSRLKGKGASAEVFKGDPRSHPAAEDLARLTNKEGLPWVRLSDEDVRMLLWEVRTFHFRRDFERLVLGRHPSRPLAAGNQAAFVALRARLRRLWGPGLTFFPYASEPRVLDHPDELYARRAWRGIGYLLLEVLPQEQLEAIHFAMGGSVTEMSTILMNAYSISFRSTYNREPITFMGR</sequence>
<gene>
    <name evidence="1" type="ORF">FA95DRAFT_1563702</name>
</gene>
<name>A0ACB8RG02_9AGAM</name>
<evidence type="ECO:0000313" key="2">
    <source>
        <dbReference type="Proteomes" id="UP000814033"/>
    </source>
</evidence>
<proteinExistence type="predicted"/>